<evidence type="ECO:0000259" key="19">
    <source>
        <dbReference type="PROSITE" id="PS51462"/>
    </source>
</evidence>
<evidence type="ECO:0000256" key="1">
    <source>
        <dbReference type="ARBA" id="ARBA00001936"/>
    </source>
</evidence>
<feature type="domain" description="Nudix hydrolase" evidence="19">
    <location>
        <begin position="39"/>
        <end position="166"/>
    </location>
</feature>
<evidence type="ECO:0000256" key="9">
    <source>
        <dbReference type="ARBA" id="ARBA00050338"/>
    </source>
</evidence>
<evidence type="ECO:0000256" key="5">
    <source>
        <dbReference type="ARBA" id="ARBA00022801"/>
    </source>
</evidence>
<evidence type="ECO:0000256" key="6">
    <source>
        <dbReference type="ARBA" id="ARBA00022842"/>
    </source>
</evidence>
<dbReference type="Ensembl" id="ENSPNAT00000047163.1">
    <property type="protein sequence ID" value="ENSPNAP00000065849.1"/>
    <property type="gene ID" value="ENSPNAG00000030689.1"/>
</dbReference>
<evidence type="ECO:0000256" key="2">
    <source>
        <dbReference type="ARBA" id="ARBA00001946"/>
    </source>
</evidence>
<dbReference type="CTD" id="79873"/>
<dbReference type="InterPro" id="IPR020476">
    <property type="entry name" value="Nudix_hydrolase"/>
</dbReference>
<keyword evidence="21" id="KW-1185">Reference proteome</keyword>
<evidence type="ECO:0000256" key="16">
    <source>
        <dbReference type="ARBA" id="ARBA00080473"/>
    </source>
</evidence>
<dbReference type="OrthoDB" id="10005910at2759"/>
<dbReference type="PROSITE" id="PS51462">
    <property type="entry name" value="NUDIX"/>
    <property type="match status" value="1"/>
</dbReference>
<dbReference type="RefSeq" id="XP_017538099.1">
    <property type="nucleotide sequence ID" value="XM_017682610.2"/>
</dbReference>
<comment type="catalytic activity">
    <reaction evidence="11">
        <text>2-oxo-dADP + H2O = 2-oxo-dAMP + phosphate + H(+)</text>
        <dbReference type="Rhea" id="RHEA:35223"/>
        <dbReference type="ChEBI" id="CHEBI:15377"/>
        <dbReference type="ChEBI" id="CHEBI:15378"/>
        <dbReference type="ChEBI" id="CHEBI:43474"/>
        <dbReference type="ChEBI" id="CHEBI:63212"/>
        <dbReference type="ChEBI" id="CHEBI:71363"/>
    </reaction>
    <physiologicalReaction direction="left-to-right" evidence="11">
        <dbReference type="Rhea" id="RHEA:35224"/>
    </physiologicalReaction>
</comment>
<keyword evidence="5 18" id="KW-0378">Hydrolase</keyword>
<proteinExistence type="inferred from homology"/>
<gene>
    <name evidence="20" type="primary">NUDT18</name>
</gene>
<comment type="catalytic activity">
    <reaction evidence="8">
        <text>8-oxo-dGDP + H2O = 8-oxo-dGMP + phosphate + H(+)</text>
        <dbReference type="Rhea" id="RHEA:32063"/>
        <dbReference type="ChEBI" id="CHEBI:15377"/>
        <dbReference type="ChEBI" id="CHEBI:15378"/>
        <dbReference type="ChEBI" id="CHEBI:43474"/>
        <dbReference type="ChEBI" id="CHEBI:63224"/>
        <dbReference type="ChEBI" id="CHEBI:63715"/>
        <dbReference type="EC" id="3.6.1.58"/>
    </reaction>
    <physiologicalReaction direction="left-to-right" evidence="8">
        <dbReference type="Rhea" id="RHEA:32064"/>
    </physiologicalReaction>
</comment>
<comment type="function">
    <text evidence="12">Mediates the hydrolysis of oxidized nucleoside diphosphate derivatives. Hydrolyzes 8-oxo-7,8-dihydroguanine (8-oxo-Gua)-containing deoxyribo- and ribonucleoside diphosphates to the monophosphates. Hydrolyzes 8-oxo-dGDP and 8-oxo-GDP with the same efficiencies. Also hydrolyzes 8-OH-dADP and 2-OH-dADP. Exhibited no or minimal hydrolysis activity against 8-oxo-dGTP, 8-oxo-GTP, dGTP, GTP, dGDP and GDP. Probably removes oxidized guanine nucleotides from both the DNA and RNA precursor pools.</text>
</comment>
<keyword evidence="6" id="KW-0460">Magnesium</keyword>
<evidence type="ECO:0000256" key="12">
    <source>
        <dbReference type="ARBA" id="ARBA00056193"/>
    </source>
</evidence>
<sequence>MGSEDLDEALEKVLNGDGLEVTSFDSVPEQLRPVALRKTVCYIVGAVIFNAKEEVLMVQEAKRECYGHWYLPAGRMEQGESIQEAVQREVREEAGVDCELVTLLLVQEQGLRWIRFTFLAEVTDGNLKTTAEADSESLQAQWWDRETPLPLRCQDILPLIDAGLKYRRKPWFPVCQPVDLPCEVVCQRLLLAFANPKNGDEESVWLLLGNHTVDTDVEMPPHLPVVVVTHSVTWAGQRLVKQCMASSYSALNVKVCGILGVQHNGRIHGKTDGLCFNTLVTLEYLDEGVAELHSPPPLESEGYRWHEVTNQSLRMNILQRIKDASVLPVHSLC</sequence>
<evidence type="ECO:0000256" key="11">
    <source>
        <dbReference type="ARBA" id="ARBA00052843"/>
    </source>
</evidence>
<dbReference type="CDD" id="cd04671">
    <property type="entry name" value="NUDIX_8DGDPP_Nudt18"/>
    <property type="match status" value="1"/>
</dbReference>
<dbReference type="PROSITE" id="PS00893">
    <property type="entry name" value="NUDIX_BOX"/>
    <property type="match status" value="1"/>
</dbReference>
<evidence type="ECO:0000313" key="21">
    <source>
        <dbReference type="Proteomes" id="UP001501920"/>
    </source>
</evidence>
<keyword evidence="4" id="KW-0479">Metal-binding</keyword>
<comment type="catalytic activity">
    <reaction evidence="9">
        <text>8-oxo-dADP + H2O = 8-oxo-dAMP + phosphate + H(+)</text>
        <dbReference type="Rhea" id="RHEA:35219"/>
        <dbReference type="ChEBI" id="CHEBI:15377"/>
        <dbReference type="ChEBI" id="CHEBI:15378"/>
        <dbReference type="ChEBI" id="CHEBI:43474"/>
        <dbReference type="ChEBI" id="CHEBI:71361"/>
        <dbReference type="ChEBI" id="CHEBI:71362"/>
    </reaction>
    <physiologicalReaction direction="left-to-right" evidence="9">
        <dbReference type="Rhea" id="RHEA:35220"/>
    </physiologicalReaction>
</comment>
<evidence type="ECO:0000256" key="14">
    <source>
        <dbReference type="ARBA" id="ARBA00071481"/>
    </source>
</evidence>
<evidence type="ECO:0000313" key="20">
    <source>
        <dbReference type="Ensembl" id="ENSPNAP00000065849.1"/>
    </source>
</evidence>
<dbReference type="GO" id="GO:0044715">
    <property type="term" value="F:8-oxo-dGDP phosphatase activity"/>
    <property type="evidence" value="ECO:0007669"/>
    <property type="project" value="TreeGrafter"/>
</dbReference>
<comment type="catalytic activity">
    <reaction evidence="10">
        <text>8-oxo-GDP + H2O = 8-oxo-GMP + phosphate + H(+)</text>
        <dbReference type="Rhea" id="RHEA:62356"/>
        <dbReference type="ChEBI" id="CHEBI:15377"/>
        <dbReference type="ChEBI" id="CHEBI:15378"/>
        <dbReference type="ChEBI" id="CHEBI:43474"/>
        <dbReference type="ChEBI" id="CHEBI:143554"/>
        <dbReference type="ChEBI" id="CHEBI:145694"/>
        <dbReference type="EC" id="3.6.1.58"/>
    </reaction>
    <physiologicalReaction direction="left-to-right" evidence="10">
        <dbReference type="Rhea" id="RHEA:62357"/>
    </physiologicalReaction>
</comment>
<name>A0A3B4C9P6_PYGNA</name>
<evidence type="ECO:0000256" key="7">
    <source>
        <dbReference type="ARBA" id="ARBA00023211"/>
    </source>
</evidence>
<evidence type="ECO:0000256" key="18">
    <source>
        <dbReference type="RuleBase" id="RU003476"/>
    </source>
</evidence>
<reference evidence="20" key="2">
    <citation type="submission" date="2025-08" db="UniProtKB">
        <authorList>
            <consortium name="Ensembl"/>
        </authorList>
    </citation>
    <scope>IDENTIFICATION</scope>
</reference>
<dbReference type="PANTHER" id="PTHR22769">
    <property type="entry name" value="MUTT/NUDIX HYDROLASE"/>
    <property type="match status" value="1"/>
</dbReference>
<evidence type="ECO:0000256" key="4">
    <source>
        <dbReference type="ARBA" id="ARBA00022723"/>
    </source>
</evidence>
<dbReference type="Pfam" id="PF00293">
    <property type="entry name" value="NUDIX"/>
    <property type="match status" value="1"/>
</dbReference>
<evidence type="ECO:0000256" key="8">
    <source>
        <dbReference type="ARBA" id="ARBA00050269"/>
    </source>
</evidence>
<dbReference type="PANTHER" id="PTHR22769:SF56">
    <property type="entry name" value="8-OXO-DGDP PHOSPHATASE NUDT18"/>
    <property type="match status" value="1"/>
</dbReference>
<dbReference type="RefSeq" id="XP_017538100.1">
    <property type="nucleotide sequence ID" value="XM_017682611.2"/>
</dbReference>
<dbReference type="InterPro" id="IPR020084">
    <property type="entry name" value="NUDIX_hydrolase_CS"/>
</dbReference>
<keyword evidence="7" id="KW-0464">Manganese</keyword>
<dbReference type="InterPro" id="IPR015797">
    <property type="entry name" value="NUDIX_hydrolase-like_dom_sf"/>
</dbReference>
<comment type="cofactor">
    <cofactor evidence="2">
        <name>Mg(2+)</name>
        <dbReference type="ChEBI" id="CHEBI:18420"/>
    </cofactor>
</comment>
<comment type="cofactor">
    <cofactor evidence="1">
        <name>Mn(2+)</name>
        <dbReference type="ChEBI" id="CHEBI:29035"/>
    </cofactor>
</comment>
<dbReference type="OMA" id="FPTCEIN"/>
<dbReference type="GeneID" id="108411174"/>
<dbReference type="GeneTree" id="ENSGT00390000002931"/>
<dbReference type="Gene3D" id="3.90.79.10">
    <property type="entry name" value="Nucleoside Triphosphate Pyrophosphohydrolase"/>
    <property type="match status" value="1"/>
</dbReference>
<dbReference type="GO" id="GO:0044716">
    <property type="term" value="F:8-oxo-GDP phosphatase activity"/>
    <property type="evidence" value="ECO:0007669"/>
    <property type="project" value="TreeGrafter"/>
</dbReference>
<evidence type="ECO:0000256" key="3">
    <source>
        <dbReference type="ARBA" id="ARBA00005582"/>
    </source>
</evidence>
<dbReference type="PRINTS" id="PR00502">
    <property type="entry name" value="NUDIXFAMILY"/>
</dbReference>
<protein>
    <recommendedName>
        <fullName evidence="14">8-oxo-dGDP phosphatase NUDT18</fullName>
        <ecNumber evidence="13">3.6.1.58</ecNumber>
    </recommendedName>
    <alternativeName>
        <fullName evidence="17">2-hydroxy-dADP phosphatase</fullName>
    </alternativeName>
    <alternativeName>
        <fullName evidence="15">7,8-dihydro-8-oxoguanine phosphatase</fullName>
    </alternativeName>
    <alternativeName>
        <fullName evidence="16">Nucleoside diphosphate-linked moiety X motif 18</fullName>
    </alternativeName>
</protein>
<dbReference type="GO" id="GO:0046872">
    <property type="term" value="F:metal ion binding"/>
    <property type="evidence" value="ECO:0007669"/>
    <property type="project" value="UniProtKB-KW"/>
</dbReference>
<evidence type="ECO:0000256" key="15">
    <source>
        <dbReference type="ARBA" id="ARBA00076305"/>
    </source>
</evidence>
<organism evidence="20 21">
    <name type="scientific">Pygocentrus nattereri</name>
    <name type="common">Red-bellied piranha</name>
    <dbReference type="NCBI Taxonomy" id="42514"/>
    <lineage>
        <taxon>Eukaryota</taxon>
        <taxon>Metazoa</taxon>
        <taxon>Chordata</taxon>
        <taxon>Craniata</taxon>
        <taxon>Vertebrata</taxon>
        <taxon>Euteleostomi</taxon>
        <taxon>Actinopterygii</taxon>
        <taxon>Neopterygii</taxon>
        <taxon>Teleostei</taxon>
        <taxon>Ostariophysi</taxon>
        <taxon>Characiformes</taxon>
        <taxon>Characoidei</taxon>
        <taxon>Pygocentrus</taxon>
    </lineage>
</organism>
<evidence type="ECO:0000256" key="17">
    <source>
        <dbReference type="ARBA" id="ARBA00083158"/>
    </source>
</evidence>
<comment type="similarity">
    <text evidence="3 18">Belongs to the Nudix hydrolase family.</text>
</comment>
<reference evidence="20 21" key="1">
    <citation type="submission" date="2020-10" db="EMBL/GenBank/DDBJ databases">
        <title>Pygocentrus nattereri (red-bellied piranha) genome, fPygNat1, primary haplotype.</title>
        <authorList>
            <person name="Myers G."/>
            <person name="Meyer A."/>
            <person name="Karagic N."/>
            <person name="Pippel M."/>
            <person name="Winkler S."/>
            <person name="Tracey A."/>
            <person name="Wood J."/>
            <person name="Formenti G."/>
            <person name="Howe K."/>
            <person name="Fedrigo O."/>
            <person name="Jarvis E.D."/>
        </authorList>
    </citation>
    <scope>NUCLEOTIDE SEQUENCE [LARGE SCALE GENOMIC DNA]</scope>
</reference>
<dbReference type="EC" id="3.6.1.58" evidence="13"/>
<reference evidence="20" key="3">
    <citation type="submission" date="2025-09" db="UniProtKB">
        <authorList>
            <consortium name="Ensembl"/>
        </authorList>
    </citation>
    <scope>IDENTIFICATION</scope>
</reference>
<dbReference type="InterPro" id="IPR042970">
    <property type="entry name" value="NUDT18_NUDIX"/>
</dbReference>
<evidence type="ECO:0000256" key="13">
    <source>
        <dbReference type="ARBA" id="ARBA00066482"/>
    </source>
</evidence>
<dbReference type="FunFam" id="3.90.79.10:FF:000080">
    <property type="entry name" value="8-oxo-dGDP phosphatase NUDT18"/>
    <property type="match status" value="1"/>
</dbReference>
<evidence type="ECO:0000256" key="10">
    <source>
        <dbReference type="ARBA" id="ARBA00051185"/>
    </source>
</evidence>
<dbReference type="SUPFAM" id="SSF55811">
    <property type="entry name" value="Nudix"/>
    <property type="match status" value="1"/>
</dbReference>
<dbReference type="Proteomes" id="UP001501920">
    <property type="component" value="Chromosome 29"/>
</dbReference>
<accession>A0A3B4C9P6</accession>
<dbReference type="AlphaFoldDB" id="A0A3B4C9P6"/>
<dbReference type="InterPro" id="IPR000086">
    <property type="entry name" value="NUDIX_hydrolase_dom"/>
</dbReference>